<evidence type="ECO:0000313" key="3">
    <source>
        <dbReference type="EMBL" id="GFX91120.1"/>
    </source>
</evidence>
<gene>
    <name evidence="3" type="ORF">TNCV_3178721</name>
</gene>
<protein>
    <recommendedName>
        <fullName evidence="2">FHA domain-containing protein</fullName>
    </recommendedName>
</protein>
<accession>A0A8X6RBM8</accession>
<dbReference type="SUPFAM" id="SSF49879">
    <property type="entry name" value="SMAD/FHA domain"/>
    <property type="match status" value="1"/>
</dbReference>
<evidence type="ECO:0000256" key="1">
    <source>
        <dbReference type="SAM" id="MobiDB-lite"/>
    </source>
</evidence>
<name>A0A8X6RBM8_TRICX</name>
<dbReference type="Gene3D" id="2.60.200.20">
    <property type="match status" value="1"/>
</dbReference>
<keyword evidence="4" id="KW-1185">Reference proteome</keyword>
<dbReference type="CDD" id="cd00060">
    <property type="entry name" value="FHA"/>
    <property type="match status" value="1"/>
</dbReference>
<comment type="caution">
    <text evidence="3">The sequence shown here is derived from an EMBL/GenBank/DDBJ whole genome shotgun (WGS) entry which is preliminary data.</text>
</comment>
<evidence type="ECO:0000259" key="2">
    <source>
        <dbReference type="Pfam" id="PF00498"/>
    </source>
</evidence>
<organism evidence="3 4">
    <name type="scientific">Trichonephila clavipes</name>
    <name type="common">Golden silk orbweaver</name>
    <name type="synonym">Nephila clavipes</name>
    <dbReference type="NCBI Taxonomy" id="2585209"/>
    <lineage>
        <taxon>Eukaryota</taxon>
        <taxon>Metazoa</taxon>
        <taxon>Ecdysozoa</taxon>
        <taxon>Arthropoda</taxon>
        <taxon>Chelicerata</taxon>
        <taxon>Arachnida</taxon>
        <taxon>Araneae</taxon>
        <taxon>Araneomorphae</taxon>
        <taxon>Entelegynae</taxon>
        <taxon>Araneoidea</taxon>
        <taxon>Nephilidae</taxon>
        <taxon>Trichonephila</taxon>
    </lineage>
</organism>
<feature type="compositionally biased region" description="Basic and acidic residues" evidence="1">
    <location>
        <begin position="206"/>
        <end position="215"/>
    </location>
</feature>
<feature type="domain" description="FHA" evidence="2">
    <location>
        <begin position="37"/>
        <end position="90"/>
    </location>
</feature>
<proteinExistence type="predicted"/>
<dbReference type="InterPro" id="IPR008984">
    <property type="entry name" value="SMAD_FHA_dom_sf"/>
</dbReference>
<dbReference type="Proteomes" id="UP000887159">
    <property type="component" value="Unassembled WGS sequence"/>
</dbReference>
<dbReference type="InterPro" id="IPR000253">
    <property type="entry name" value="FHA_dom"/>
</dbReference>
<evidence type="ECO:0000313" key="4">
    <source>
        <dbReference type="Proteomes" id="UP000887159"/>
    </source>
</evidence>
<reference evidence="3" key="1">
    <citation type="submission" date="2020-08" db="EMBL/GenBank/DDBJ databases">
        <title>Multicomponent nature underlies the extraordinary mechanical properties of spider dragline silk.</title>
        <authorList>
            <person name="Kono N."/>
            <person name="Nakamura H."/>
            <person name="Mori M."/>
            <person name="Yoshida Y."/>
            <person name="Ohtoshi R."/>
            <person name="Malay A.D."/>
            <person name="Moran D.A.P."/>
            <person name="Tomita M."/>
            <person name="Numata K."/>
            <person name="Arakawa K."/>
        </authorList>
    </citation>
    <scope>NUCLEOTIDE SEQUENCE</scope>
</reference>
<feature type="region of interest" description="Disordered" evidence="1">
    <location>
        <begin position="190"/>
        <end position="215"/>
    </location>
</feature>
<dbReference type="EMBL" id="BMAU01021121">
    <property type="protein sequence ID" value="GFX91120.1"/>
    <property type="molecule type" value="Genomic_DNA"/>
</dbReference>
<dbReference type="AlphaFoldDB" id="A0A8X6RBM8"/>
<dbReference type="Pfam" id="PF00498">
    <property type="entry name" value="FHA"/>
    <property type="match status" value="1"/>
</dbReference>
<sequence length="215" mass="24407">MEYFLLQKERGNSNPLNIILKSHQTIIGSDYFPILKQYPDVLPCHAEFDRRGNKFYVKSLHKSGKVYLNGRLLHAMRMYEVQINDAIIFGDANLNLKRFTFTLSVKKIETIDLLSDDQQNVNNDHVSTLNTKVKKAGNFCDGASCMSLNRTPCIYTSVIKKTEDFVQPDRSSKSKVVPVEDPDVSIVYDTRSSSANSDDALIKGQSYDRPKDMCP</sequence>